<evidence type="ECO:0000256" key="2">
    <source>
        <dbReference type="ARBA" id="ARBA00022617"/>
    </source>
</evidence>
<keyword evidence="4" id="KW-0249">Electron transport</keyword>
<evidence type="ECO:0000256" key="3">
    <source>
        <dbReference type="ARBA" id="ARBA00022723"/>
    </source>
</evidence>
<dbReference type="PRINTS" id="PR00604">
    <property type="entry name" value="CYTCHRMECIAB"/>
</dbReference>
<dbReference type="InterPro" id="IPR009056">
    <property type="entry name" value="Cyt_c-like_dom"/>
</dbReference>
<organism evidence="8">
    <name type="scientific">Acidicaldus sp</name>
    <dbReference type="NCBI Taxonomy" id="1872105"/>
    <lineage>
        <taxon>Bacteria</taxon>
        <taxon>Pseudomonadati</taxon>
        <taxon>Pseudomonadota</taxon>
        <taxon>Alphaproteobacteria</taxon>
        <taxon>Acetobacterales</taxon>
        <taxon>Acetobacteraceae</taxon>
        <taxon>Acidicaldus</taxon>
    </lineage>
</organism>
<dbReference type="InterPro" id="IPR002327">
    <property type="entry name" value="Cyt_c_1A/1B"/>
</dbReference>
<evidence type="ECO:0000313" key="8">
    <source>
        <dbReference type="EMBL" id="HGC41894.1"/>
    </source>
</evidence>
<dbReference type="PANTHER" id="PTHR11961">
    <property type="entry name" value="CYTOCHROME C"/>
    <property type="match status" value="1"/>
</dbReference>
<gene>
    <name evidence="8" type="ORF">ENY07_01545</name>
</gene>
<accession>A0A8J4M530</accession>
<dbReference type="PROSITE" id="PS51007">
    <property type="entry name" value="CYTC"/>
    <property type="match status" value="1"/>
</dbReference>
<dbReference type="EMBL" id="DTQM01000028">
    <property type="protein sequence ID" value="HGC41894.1"/>
    <property type="molecule type" value="Genomic_DNA"/>
</dbReference>
<reference evidence="8" key="1">
    <citation type="journal article" date="2020" name="mSystems">
        <title>Genome- and Community-Level Interaction Insights into Carbon Utilization and Element Cycling Functions of Hydrothermarchaeota in Hydrothermal Sediment.</title>
        <authorList>
            <person name="Zhou Z."/>
            <person name="Liu Y."/>
            <person name="Xu W."/>
            <person name="Pan J."/>
            <person name="Luo Z.H."/>
            <person name="Li M."/>
        </authorList>
    </citation>
    <scope>NUCLEOTIDE SEQUENCE</scope>
    <source>
        <strain evidence="8">SpSt-997</strain>
    </source>
</reference>
<sequence>MTLPAPAPMDAASLFRTQCGTCHTLDPAEPIRQGPPLRGVVGRKAGSVPGFHYSPGFAAAGLTWDAKHLDAWLTDPQAVIPGAVMLYHQRDAAKRQAIIAFLETQH</sequence>
<keyword evidence="5 6" id="KW-0408">Iron</keyword>
<keyword evidence="1" id="KW-0813">Transport</keyword>
<keyword evidence="3 6" id="KW-0479">Metal-binding</keyword>
<dbReference type="AlphaFoldDB" id="A0A8J4M530"/>
<comment type="caution">
    <text evidence="8">The sequence shown here is derived from an EMBL/GenBank/DDBJ whole genome shotgun (WGS) entry which is preliminary data.</text>
</comment>
<evidence type="ECO:0000256" key="4">
    <source>
        <dbReference type="ARBA" id="ARBA00022982"/>
    </source>
</evidence>
<feature type="domain" description="Cytochrome c" evidence="7">
    <location>
        <begin position="6"/>
        <end position="106"/>
    </location>
</feature>
<evidence type="ECO:0000256" key="6">
    <source>
        <dbReference type="PROSITE-ProRule" id="PRU00433"/>
    </source>
</evidence>
<dbReference type="Gene3D" id="1.10.760.10">
    <property type="entry name" value="Cytochrome c-like domain"/>
    <property type="match status" value="1"/>
</dbReference>
<evidence type="ECO:0000256" key="5">
    <source>
        <dbReference type="ARBA" id="ARBA00023004"/>
    </source>
</evidence>
<dbReference type="GO" id="GO:0020037">
    <property type="term" value="F:heme binding"/>
    <property type="evidence" value="ECO:0007669"/>
    <property type="project" value="InterPro"/>
</dbReference>
<dbReference type="SUPFAM" id="SSF46626">
    <property type="entry name" value="Cytochrome c"/>
    <property type="match status" value="1"/>
</dbReference>
<keyword evidence="2 6" id="KW-0349">Heme</keyword>
<protein>
    <submittedName>
        <fullName evidence="8">C-type cytochrome</fullName>
    </submittedName>
</protein>
<dbReference type="GO" id="GO:0046872">
    <property type="term" value="F:metal ion binding"/>
    <property type="evidence" value="ECO:0007669"/>
    <property type="project" value="UniProtKB-KW"/>
</dbReference>
<proteinExistence type="predicted"/>
<dbReference type="GO" id="GO:0009055">
    <property type="term" value="F:electron transfer activity"/>
    <property type="evidence" value="ECO:0007669"/>
    <property type="project" value="InterPro"/>
</dbReference>
<evidence type="ECO:0000256" key="1">
    <source>
        <dbReference type="ARBA" id="ARBA00022448"/>
    </source>
</evidence>
<evidence type="ECO:0000259" key="7">
    <source>
        <dbReference type="PROSITE" id="PS51007"/>
    </source>
</evidence>
<name>A0A8J4M530_9PROT</name>
<dbReference type="InterPro" id="IPR036909">
    <property type="entry name" value="Cyt_c-like_dom_sf"/>
</dbReference>